<dbReference type="Proteomes" id="UP000184112">
    <property type="component" value="Unassembled WGS sequence"/>
</dbReference>
<protein>
    <submittedName>
        <fullName evidence="1">Uncharacterized protein</fullName>
    </submittedName>
</protein>
<dbReference type="RefSeq" id="WP_073407728.1">
    <property type="nucleotide sequence ID" value="NZ_FQWH01000001.1"/>
</dbReference>
<evidence type="ECO:0000313" key="1">
    <source>
        <dbReference type="EMBL" id="SHF93055.1"/>
    </source>
</evidence>
<name>A0A1M5FNH5_FLAJO</name>
<evidence type="ECO:0000313" key="2">
    <source>
        <dbReference type="Proteomes" id="UP000184112"/>
    </source>
</evidence>
<sequence length="345" mass="40975">MKKIIYTVVLICNIIYSWGQVKPNVLSRDSILHLFQKLPPLEVQEVIMNTNYQYLDFESLYFDKELKKYFLKCLDQKTYFENEINKEVLNYKEIINNPERLKSEIRSYLNERKRTNQIDSILSSPQLLLKFKDSVIANEVLFKKKVRNFKNYFPPTQLLVLLKYPEVYTAIKKWSIQDTKRDFFNELLSFNDPDAQKIYNARVNEFIKSNGDSENFAKINLPINVIGTSFTYKKAIDLLKINKQIEPMATHIQTNGGYISSNEYITYNCYLARILARKILYKKVILKDSFLKEMIVINESTDDNNVCKFYMENISNIKKATNLLIIQAEKDEEYWMKNMPFYKKK</sequence>
<proteinExistence type="predicted"/>
<dbReference type="EMBL" id="FQWH01000001">
    <property type="protein sequence ID" value="SHF93055.1"/>
    <property type="molecule type" value="Genomic_DNA"/>
</dbReference>
<dbReference type="AlphaFoldDB" id="A0A1M5FNH5"/>
<accession>A0A1M5FNH5</accession>
<reference evidence="1 2" key="1">
    <citation type="submission" date="2016-11" db="EMBL/GenBank/DDBJ databases">
        <authorList>
            <person name="Jaros S."/>
            <person name="Januszkiewicz K."/>
            <person name="Wedrychowicz H."/>
        </authorList>
    </citation>
    <scope>NUCLEOTIDE SEQUENCE [LARGE SCALE GENOMIC DNA]</scope>
    <source>
        <strain evidence="1 2">DSM 6792</strain>
    </source>
</reference>
<gene>
    <name evidence="1" type="ORF">SAMN05444388_10126</name>
</gene>
<organism evidence="1 2">
    <name type="scientific">Flavobacterium johnsoniae</name>
    <name type="common">Cytophaga johnsonae</name>
    <dbReference type="NCBI Taxonomy" id="986"/>
    <lineage>
        <taxon>Bacteria</taxon>
        <taxon>Pseudomonadati</taxon>
        <taxon>Bacteroidota</taxon>
        <taxon>Flavobacteriia</taxon>
        <taxon>Flavobacteriales</taxon>
        <taxon>Flavobacteriaceae</taxon>
        <taxon>Flavobacterium</taxon>
    </lineage>
</organism>